<name>A0A5C5XN48_9PLAN</name>
<dbReference type="PANTHER" id="PTHR10146">
    <property type="entry name" value="PROLINE SYNTHETASE CO-TRANSCRIBED BACTERIAL HOMOLOG PROTEIN"/>
    <property type="match status" value="1"/>
</dbReference>
<evidence type="ECO:0000256" key="4">
    <source>
        <dbReference type="RuleBase" id="RU004514"/>
    </source>
</evidence>
<evidence type="ECO:0000313" key="7">
    <source>
        <dbReference type="Proteomes" id="UP000316095"/>
    </source>
</evidence>
<dbReference type="InterPro" id="IPR001608">
    <property type="entry name" value="Ala_racemase_N"/>
</dbReference>
<comment type="function">
    <text evidence="2">Pyridoxal 5'-phosphate (PLP)-binding protein, which is involved in PLP homeostasis.</text>
</comment>
<comment type="cofactor">
    <cofactor evidence="3">
        <name>pyridoxal 5'-phosphate</name>
        <dbReference type="ChEBI" id="CHEBI:597326"/>
    </cofactor>
</comment>
<feature type="domain" description="Alanine racemase N-terminal" evidence="5">
    <location>
        <begin position="28"/>
        <end position="227"/>
    </location>
</feature>
<dbReference type="Pfam" id="PF01168">
    <property type="entry name" value="Ala_racemase_N"/>
    <property type="match status" value="1"/>
</dbReference>
<evidence type="ECO:0000256" key="1">
    <source>
        <dbReference type="ARBA" id="ARBA00022898"/>
    </source>
</evidence>
<feature type="modified residue" description="N6-(pyridoxal phosphate)lysine" evidence="2 3">
    <location>
        <position position="36"/>
    </location>
</feature>
<dbReference type="NCBIfam" id="TIGR00044">
    <property type="entry name" value="YggS family pyridoxal phosphate-dependent enzyme"/>
    <property type="match status" value="1"/>
</dbReference>
<dbReference type="HAMAP" id="MF_02087">
    <property type="entry name" value="PLP_homeostasis"/>
    <property type="match status" value="1"/>
</dbReference>
<dbReference type="GO" id="GO:0030170">
    <property type="term" value="F:pyridoxal phosphate binding"/>
    <property type="evidence" value="ECO:0007669"/>
    <property type="project" value="UniProtKB-UniRule"/>
</dbReference>
<dbReference type="Proteomes" id="UP000316095">
    <property type="component" value="Unassembled WGS sequence"/>
</dbReference>
<dbReference type="PIRSF" id="PIRSF004848">
    <property type="entry name" value="YBL036c_PLPDEIII"/>
    <property type="match status" value="1"/>
</dbReference>
<keyword evidence="1 2" id="KW-0663">Pyridoxal phosphate</keyword>
<dbReference type="CDD" id="cd00635">
    <property type="entry name" value="PLPDE_III_YBL036c_like"/>
    <property type="match status" value="1"/>
</dbReference>
<keyword evidence="7" id="KW-1185">Reference proteome</keyword>
<evidence type="ECO:0000313" key="6">
    <source>
        <dbReference type="EMBL" id="TWT64138.1"/>
    </source>
</evidence>
<gene>
    <name evidence="6" type="ORF">Pan54_48990</name>
</gene>
<comment type="caution">
    <text evidence="6">The sequence shown here is derived from an EMBL/GenBank/DDBJ whole genome shotgun (WGS) entry which is preliminary data.</text>
</comment>
<accession>A0A5C5XN48</accession>
<proteinExistence type="inferred from homology"/>
<comment type="similarity">
    <text evidence="2 4">Belongs to the pyridoxal phosphate-binding protein YggS/PROSC family.</text>
</comment>
<organism evidence="6 7">
    <name type="scientific">Rubinisphaera italica</name>
    <dbReference type="NCBI Taxonomy" id="2527969"/>
    <lineage>
        <taxon>Bacteria</taxon>
        <taxon>Pseudomonadati</taxon>
        <taxon>Planctomycetota</taxon>
        <taxon>Planctomycetia</taxon>
        <taxon>Planctomycetales</taxon>
        <taxon>Planctomycetaceae</taxon>
        <taxon>Rubinisphaera</taxon>
    </lineage>
</organism>
<protein>
    <recommendedName>
        <fullName evidence="2">Pyridoxal phosphate homeostasis protein</fullName>
        <shortName evidence="2">PLP homeostasis protein</shortName>
    </recommendedName>
</protein>
<evidence type="ECO:0000259" key="5">
    <source>
        <dbReference type="Pfam" id="PF01168"/>
    </source>
</evidence>
<dbReference type="AlphaFoldDB" id="A0A5C5XN48"/>
<sequence>MEIIRRNLLDIQQRMQAAVVRSEFRINIPKLIAVTKYAEPEWIEALVELGCRNFGESRPQQLAQRKVWLAEVKDLNWHQIGHLQRNKVRPVVESGAWIHSIDSWRLLDRIEEISAELQLTTPLLLQINISGEEQKSGFAPEDFLEEVERIKSLNHCRVLGLMTMAPDTEDENIIRNVFRELRILRDQARQKLPAELQLPELSMGMSGDFEIAIEEGATMVRVGSKLYRGLTS</sequence>
<dbReference type="InterPro" id="IPR029066">
    <property type="entry name" value="PLP-binding_barrel"/>
</dbReference>
<dbReference type="PANTHER" id="PTHR10146:SF14">
    <property type="entry name" value="PYRIDOXAL PHOSPHATE HOMEOSTASIS PROTEIN"/>
    <property type="match status" value="1"/>
</dbReference>
<evidence type="ECO:0000256" key="3">
    <source>
        <dbReference type="PIRSR" id="PIRSR004848-1"/>
    </source>
</evidence>
<reference evidence="6 7" key="1">
    <citation type="submission" date="2019-02" db="EMBL/GenBank/DDBJ databases">
        <title>Deep-cultivation of Planctomycetes and their phenomic and genomic characterization uncovers novel biology.</title>
        <authorList>
            <person name="Wiegand S."/>
            <person name="Jogler M."/>
            <person name="Boedeker C."/>
            <person name="Pinto D."/>
            <person name="Vollmers J."/>
            <person name="Rivas-Marin E."/>
            <person name="Kohn T."/>
            <person name="Peeters S.H."/>
            <person name="Heuer A."/>
            <person name="Rast P."/>
            <person name="Oberbeckmann S."/>
            <person name="Bunk B."/>
            <person name="Jeske O."/>
            <person name="Meyerdierks A."/>
            <person name="Storesund J.E."/>
            <person name="Kallscheuer N."/>
            <person name="Luecker S."/>
            <person name="Lage O.M."/>
            <person name="Pohl T."/>
            <person name="Merkel B.J."/>
            <person name="Hornburger P."/>
            <person name="Mueller R.-W."/>
            <person name="Bruemmer F."/>
            <person name="Labrenz M."/>
            <person name="Spormann A.M."/>
            <person name="Op Den Camp H."/>
            <person name="Overmann J."/>
            <person name="Amann R."/>
            <person name="Jetten M.S.M."/>
            <person name="Mascher T."/>
            <person name="Medema M.H."/>
            <person name="Devos D.P."/>
            <person name="Kaster A.-K."/>
            <person name="Ovreas L."/>
            <person name="Rohde M."/>
            <person name="Galperin M.Y."/>
            <person name="Jogler C."/>
        </authorList>
    </citation>
    <scope>NUCLEOTIDE SEQUENCE [LARGE SCALE GENOMIC DNA]</scope>
    <source>
        <strain evidence="6 7">Pan54</strain>
    </source>
</reference>
<dbReference type="EMBL" id="SJPG01000001">
    <property type="protein sequence ID" value="TWT64138.1"/>
    <property type="molecule type" value="Genomic_DNA"/>
</dbReference>
<dbReference type="InterPro" id="IPR011078">
    <property type="entry name" value="PyrdxlP_homeostasis"/>
</dbReference>
<dbReference type="Gene3D" id="3.20.20.10">
    <property type="entry name" value="Alanine racemase"/>
    <property type="match status" value="1"/>
</dbReference>
<dbReference type="SUPFAM" id="SSF51419">
    <property type="entry name" value="PLP-binding barrel"/>
    <property type="match status" value="1"/>
</dbReference>
<evidence type="ECO:0000256" key="2">
    <source>
        <dbReference type="HAMAP-Rule" id="MF_02087"/>
    </source>
</evidence>